<proteinExistence type="predicted"/>
<dbReference type="Gene3D" id="3.40.50.1820">
    <property type="entry name" value="alpha/beta hydrolase"/>
    <property type="match status" value="1"/>
</dbReference>
<evidence type="ECO:0000313" key="2">
    <source>
        <dbReference type="Proteomes" id="UP000280298"/>
    </source>
</evidence>
<organism evidence="1 2">
    <name type="scientific">Streptomyces cyaneochromogenes</name>
    <dbReference type="NCBI Taxonomy" id="2496836"/>
    <lineage>
        <taxon>Bacteria</taxon>
        <taxon>Bacillati</taxon>
        <taxon>Actinomycetota</taxon>
        <taxon>Actinomycetes</taxon>
        <taxon>Kitasatosporales</taxon>
        <taxon>Streptomycetaceae</taxon>
        <taxon>Streptomyces</taxon>
    </lineage>
</organism>
<accession>A0A3Q9F0T6</accession>
<dbReference type="OrthoDB" id="9765647at2"/>
<dbReference type="AlphaFoldDB" id="A0A3Q9F0T6"/>
<dbReference type="Proteomes" id="UP000280298">
    <property type="component" value="Chromosome"/>
</dbReference>
<name>A0A3Q9F0T6_9ACTN</name>
<dbReference type="EMBL" id="CP034539">
    <property type="protein sequence ID" value="AZQ40056.1"/>
    <property type="molecule type" value="Genomic_DNA"/>
</dbReference>
<protein>
    <recommendedName>
        <fullName evidence="3">Serine aminopeptidase S33 domain-containing protein</fullName>
    </recommendedName>
</protein>
<evidence type="ECO:0000313" key="1">
    <source>
        <dbReference type="EMBL" id="AZQ40056.1"/>
    </source>
</evidence>
<sequence>MKATEVLELTDPARRSWSGSGARPVRVHMWRPAKVTDKTPLVLFSHGTGGAAIDLSRLAGALAEAGMLAAGIDHHGHNYVDGYHAEAFAAWWDRPRDLSFALDHISATEKLGRVRQDSRSAATRPPR</sequence>
<keyword evidence="2" id="KW-1185">Reference proteome</keyword>
<dbReference type="InterPro" id="IPR029058">
    <property type="entry name" value="AB_hydrolase_fold"/>
</dbReference>
<dbReference type="SUPFAM" id="SSF53474">
    <property type="entry name" value="alpha/beta-Hydrolases"/>
    <property type="match status" value="1"/>
</dbReference>
<evidence type="ECO:0008006" key="3">
    <source>
        <dbReference type="Google" id="ProtNLM"/>
    </source>
</evidence>
<reference evidence="1 2" key="1">
    <citation type="journal article" date="2019" name="Int. J. Syst. Evol. Microbiol.">
        <title>Streptomyces cyaneochromogenes sp. nov., a blue pigment-producing actinomycete from manganese-contaminated soil.</title>
        <authorList>
            <person name="Tang X."/>
            <person name="Zhao J."/>
            <person name="Li K."/>
            <person name="Chen Z."/>
            <person name="Sun Y."/>
            <person name="Gao J."/>
        </authorList>
    </citation>
    <scope>NUCLEOTIDE SEQUENCE [LARGE SCALE GENOMIC DNA]</scope>
    <source>
        <strain evidence="1 2">MK-45</strain>
    </source>
</reference>
<dbReference type="KEGG" id="scya:EJ357_47295"/>
<dbReference type="Pfam" id="PF03403">
    <property type="entry name" value="PAF-AH_p_II"/>
    <property type="match status" value="1"/>
</dbReference>
<gene>
    <name evidence="1" type="ORF">EJ357_47295</name>
</gene>
<dbReference type="RefSeq" id="WP_126398957.1">
    <property type="nucleotide sequence ID" value="NZ_CP034539.1"/>
</dbReference>